<dbReference type="PANTHER" id="PTHR30136:SF35">
    <property type="entry name" value="HTH-TYPE TRANSCRIPTIONAL REGULATOR RV1719"/>
    <property type="match status" value="1"/>
</dbReference>
<dbReference type="InterPro" id="IPR005471">
    <property type="entry name" value="Tscrpt_reg_IclR_N"/>
</dbReference>
<dbReference type="GO" id="GO:0003677">
    <property type="term" value="F:DNA binding"/>
    <property type="evidence" value="ECO:0007669"/>
    <property type="project" value="UniProtKB-KW"/>
</dbReference>
<dbReference type="SUPFAM" id="SSF46785">
    <property type="entry name" value="Winged helix' DNA-binding domain"/>
    <property type="match status" value="1"/>
</dbReference>
<dbReference type="Gene3D" id="1.10.10.10">
    <property type="entry name" value="Winged helix-like DNA-binding domain superfamily/Winged helix DNA-binding domain"/>
    <property type="match status" value="1"/>
</dbReference>
<keyword evidence="3" id="KW-0804">Transcription</keyword>
<protein>
    <submittedName>
        <fullName evidence="6">IclR family transcriptional regulator</fullName>
    </submittedName>
</protein>
<evidence type="ECO:0000259" key="4">
    <source>
        <dbReference type="PROSITE" id="PS51077"/>
    </source>
</evidence>
<name>A0A368VNY4_9ACTN</name>
<organism evidence="6 7">
    <name type="scientific">Halopolyspora algeriensis</name>
    <dbReference type="NCBI Taxonomy" id="1500506"/>
    <lineage>
        <taxon>Bacteria</taxon>
        <taxon>Bacillati</taxon>
        <taxon>Actinomycetota</taxon>
        <taxon>Actinomycetes</taxon>
        <taxon>Actinomycetes incertae sedis</taxon>
        <taxon>Halopolyspora</taxon>
    </lineage>
</organism>
<keyword evidence="1" id="KW-0805">Transcription regulation</keyword>
<evidence type="ECO:0000313" key="6">
    <source>
        <dbReference type="EMBL" id="RCW43204.1"/>
    </source>
</evidence>
<keyword evidence="7" id="KW-1185">Reference proteome</keyword>
<dbReference type="InterPro" id="IPR036388">
    <property type="entry name" value="WH-like_DNA-bd_sf"/>
</dbReference>
<dbReference type="GO" id="GO:0003700">
    <property type="term" value="F:DNA-binding transcription factor activity"/>
    <property type="evidence" value="ECO:0007669"/>
    <property type="project" value="TreeGrafter"/>
</dbReference>
<dbReference type="Pfam" id="PF09339">
    <property type="entry name" value="HTH_IclR"/>
    <property type="match status" value="1"/>
</dbReference>
<dbReference type="GO" id="GO:0045892">
    <property type="term" value="P:negative regulation of DNA-templated transcription"/>
    <property type="evidence" value="ECO:0007669"/>
    <property type="project" value="TreeGrafter"/>
</dbReference>
<dbReference type="Gene3D" id="3.30.450.40">
    <property type="match status" value="1"/>
</dbReference>
<proteinExistence type="predicted"/>
<dbReference type="InterPro" id="IPR029016">
    <property type="entry name" value="GAF-like_dom_sf"/>
</dbReference>
<evidence type="ECO:0000256" key="3">
    <source>
        <dbReference type="ARBA" id="ARBA00023163"/>
    </source>
</evidence>
<reference evidence="6 7" key="1">
    <citation type="submission" date="2018-07" db="EMBL/GenBank/DDBJ databases">
        <title>Genomic Encyclopedia of Type Strains, Phase III (KMG-III): the genomes of soil and plant-associated and newly described type strains.</title>
        <authorList>
            <person name="Whitman W."/>
        </authorList>
    </citation>
    <scope>NUCLEOTIDE SEQUENCE [LARGE SCALE GENOMIC DNA]</scope>
    <source>
        <strain evidence="6 7">CECT 8575</strain>
    </source>
</reference>
<dbReference type="PANTHER" id="PTHR30136">
    <property type="entry name" value="HELIX-TURN-HELIX TRANSCRIPTIONAL REGULATOR, ICLR FAMILY"/>
    <property type="match status" value="1"/>
</dbReference>
<evidence type="ECO:0000256" key="1">
    <source>
        <dbReference type="ARBA" id="ARBA00023015"/>
    </source>
</evidence>
<dbReference type="Pfam" id="PF01614">
    <property type="entry name" value="IclR_C"/>
    <property type="match status" value="1"/>
</dbReference>
<keyword evidence="2" id="KW-0238">DNA-binding</keyword>
<evidence type="ECO:0000313" key="7">
    <source>
        <dbReference type="Proteomes" id="UP000253495"/>
    </source>
</evidence>
<accession>A0A368VNY4</accession>
<dbReference type="SUPFAM" id="SSF55781">
    <property type="entry name" value="GAF domain-like"/>
    <property type="match status" value="1"/>
</dbReference>
<comment type="caution">
    <text evidence="6">The sequence shown here is derived from an EMBL/GenBank/DDBJ whole genome shotgun (WGS) entry which is preliminary data.</text>
</comment>
<dbReference type="Proteomes" id="UP000253495">
    <property type="component" value="Unassembled WGS sequence"/>
</dbReference>
<dbReference type="InterPro" id="IPR050707">
    <property type="entry name" value="HTH_MetabolicPath_Reg"/>
</dbReference>
<dbReference type="AlphaFoldDB" id="A0A368VNY4"/>
<dbReference type="EMBL" id="QPJC01000007">
    <property type="protein sequence ID" value="RCW43204.1"/>
    <property type="molecule type" value="Genomic_DNA"/>
</dbReference>
<dbReference type="InterPro" id="IPR014757">
    <property type="entry name" value="Tscrpt_reg_IclR_C"/>
</dbReference>
<sequence>MPDPSERSPVSDSQRSDMVGKALRLLTLLGEAPGGMTLSELARRAGYPVSTTHRLLASIAREEFAVLDDDRRWSLGLRMFELGQRVLHAKGFAGVATPVLQRLTRQTGEPSLMSVLEGHQQLYVHYVEGTQQVQITGEPGKRGPLHCTSMGKCLIAFAPEQHREELLTELDLPAMGPNTITDRQRFRTEIEQVRAQGYAVSDEEHEAGILAIGVPVLDPGGTAAAALSAAAPAFRSSIEQMHAYLPPLHQAAKELAIGLPRR</sequence>
<feature type="domain" description="IclR-ED" evidence="5">
    <location>
        <begin position="78"/>
        <end position="261"/>
    </location>
</feature>
<gene>
    <name evidence="6" type="ORF">DFQ14_10793</name>
</gene>
<dbReference type="InterPro" id="IPR036390">
    <property type="entry name" value="WH_DNA-bd_sf"/>
</dbReference>
<evidence type="ECO:0000256" key="2">
    <source>
        <dbReference type="ARBA" id="ARBA00023125"/>
    </source>
</evidence>
<dbReference type="PROSITE" id="PS51078">
    <property type="entry name" value="ICLR_ED"/>
    <property type="match status" value="1"/>
</dbReference>
<evidence type="ECO:0000259" key="5">
    <source>
        <dbReference type="PROSITE" id="PS51078"/>
    </source>
</evidence>
<dbReference type="PROSITE" id="PS51077">
    <property type="entry name" value="HTH_ICLR"/>
    <property type="match status" value="1"/>
</dbReference>
<feature type="domain" description="HTH iclR-type" evidence="4">
    <location>
        <begin position="16"/>
        <end position="77"/>
    </location>
</feature>
<dbReference type="SMART" id="SM00346">
    <property type="entry name" value="HTH_ICLR"/>
    <property type="match status" value="1"/>
</dbReference>